<dbReference type="InterPro" id="IPR017853">
    <property type="entry name" value="GH"/>
</dbReference>
<evidence type="ECO:0008006" key="4">
    <source>
        <dbReference type="Google" id="ProtNLM"/>
    </source>
</evidence>
<accession>A0ABU4HSC3</accession>
<dbReference type="PANTHER" id="PTHR34677">
    <property type="match status" value="1"/>
</dbReference>
<dbReference type="Gene3D" id="3.20.20.80">
    <property type="entry name" value="Glycosidases"/>
    <property type="match status" value="1"/>
</dbReference>
<organism evidence="2 3">
    <name type="scientific">Conexibacter stalactiti</name>
    <dbReference type="NCBI Taxonomy" id="1940611"/>
    <lineage>
        <taxon>Bacteria</taxon>
        <taxon>Bacillati</taxon>
        <taxon>Actinomycetota</taxon>
        <taxon>Thermoleophilia</taxon>
        <taxon>Solirubrobacterales</taxon>
        <taxon>Conexibacteraceae</taxon>
        <taxon>Conexibacter</taxon>
    </lineage>
</organism>
<dbReference type="PANTHER" id="PTHR34677:SF3">
    <property type="entry name" value="BACTERIAL IG-LIKE DOMAIN-CONTAINING PROTEIN"/>
    <property type="match status" value="1"/>
</dbReference>
<feature type="signal peptide" evidence="1">
    <location>
        <begin position="1"/>
        <end position="39"/>
    </location>
</feature>
<evidence type="ECO:0000256" key="1">
    <source>
        <dbReference type="SAM" id="SignalP"/>
    </source>
</evidence>
<dbReference type="RefSeq" id="WP_318598605.1">
    <property type="nucleotide sequence ID" value="NZ_JAWSTH010000050.1"/>
</dbReference>
<name>A0ABU4HSC3_9ACTN</name>
<dbReference type="EMBL" id="JAWSTH010000050">
    <property type="protein sequence ID" value="MDW5596223.1"/>
    <property type="molecule type" value="Genomic_DNA"/>
</dbReference>
<reference evidence="3" key="1">
    <citation type="submission" date="2023-07" db="EMBL/GenBank/DDBJ databases">
        <title>Conexibacter stalactiti sp. nov., isolated from stalactites in a lava cave and emended description of the genus Conexibacter.</title>
        <authorList>
            <person name="Lee S.D."/>
        </authorList>
    </citation>
    <scope>NUCLEOTIDE SEQUENCE [LARGE SCALE GENOMIC DNA]</scope>
    <source>
        <strain evidence="3">KCTC 39840</strain>
    </source>
</reference>
<feature type="chain" id="PRO_5046668259" description="Bacterial Ig-like domain-containing protein" evidence="1">
    <location>
        <begin position="40"/>
        <end position="793"/>
    </location>
</feature>
<protein>
    <recommendedName>
        <fullName evidence="4">Bacterial Ig-like domain-containing protein</fullName>
    </recommendedName>
</protein>
<dbReference type="SUPFAM" id="SSF51445">
    <property type="entry name" value="(Trans)glycosidases"/>
    <property type="match status" value="1"/>
</dbReference>
<sequence length="793" mass="82882">MGYFYEATTTRARRRALIAATLAFSLLAAFLTAATPARAVELGVSDSKAQTLDEPFWAGLNVNRIRVVLPFDVVNATGDAGRRRREDFETLRTAANARGALLHVSFAASADVRSPSGEALAPTVEEFDVGFRAFRERYPEVVEISPWNEPNNPDGRTYPLAADPVLAANLWLRAQAICPSCTIVAGDFAGIAGDDAYVDAYQATLLAAGAIPRVWAFHDHGDVNSFQSDGPDSARVARYFISKLQGPWAGGRIWINEVGARFRDASGAVLGDDSQQLATQFLLGLGTLDPRIDAIYYYNYSNGCNTAGRCAIQDRGLLSPTPVDGSPLDYDTPNRPRAAYGVFAARGPVIVPAQLVPPVVTIDTPAQAQAVNRRTPDFNGQAATGGRAAATVQLQIFSGISATQSSAPLQTGTGTVTGGRWAVRAASLPDGAYTARATQVGNPSSSGISVDTAFTVDTVPPTTRFLGVPPALTGAHSATVTFVASEPGATFACSVDRAPWTPCTAPLKLSRLRLGTHTLRVRATDVAGNVQRRPSVATWRVVSLQTALLPRTASLGDAVSLGLPVSTACADSCRVDARLYMPRAAAQAAGLAFRSVSRRDPARPRGAGYVVVGGAKLVRPRAGSGALALRVRAASSGALAATSSLAVRAGFTLTPKGSKPTAISRAVTLVRSGPLRGLPERGLPITLACSSPCSARTAMYVSDRSARALRAPGGRVSGTRANGLPRGSYAALGERVVSRTKAGGSDVTIALDLPRAAVRRLTRLSALGLRTSARTRGAGSAAAAYSLPLTLPR</sequence>
<keyword evidence="1" id="KW-0732">Signal</keyword>
<proteinExistence type="predicted"/>
<comment type="caution">
    <text evidence="2">The sequence shown here is derived from an EMBL/GenBank/DDBJ whole genome shotgun (WGS) entry which is preliminary data.</text>
</comment>
<dbReference type="Gene3D" id="2.60.40.10">
    <property type="entry name" value="Immunoglobulins"/>
    <property type="match status" value="1"/>
</dbReference>
<gene>
    <name evidence="2" type="ORF">R7226_17880</name>
</gene>
<evidence type="ECO:0000313" key="2">
    <source>
        <dbReference type="EMBL" id="MDW5596223.1"/>
    </source>
</evidence>
<evidence type="ECO:0000313" key="3">
    <source>
        <dbReference type="Proteomes" id="UP001284601"/>
    </source>
</evidence>
<keyword evidence="3" id="KW-1185">Reference proteome</keyword>
<dbReference type="InterPro" id="IPR013783">
    <property type="entry name" value="Ig-like_fold"/>
</dbReference>
<dbReference type="Proteomes" id="UP001284601">
    <property type="component" value="Unassembled WGS sequence"/>
</dbReference>